<gene>
    <name evidence="2" type="ORF">BHE75_03277</name>
</gene>
<organism evidence="2 3">
    <name type="scientific">Edaphosphingomonas haloaromaticamans</name>
    <dbReference type="NCBI Taxonomy" id="653954"/>
    <lineage>
        <taxon>Bacteria</taxon>
        <taxon>Pseudomonadati</taxon>
        <taxon>Pseudomonadota</taxon>
        <taxon>Alphaproteobacteria</taxon>
        <taxon>Sphingomonadales</taxon>
        <taxon>Rhizorhabdaceae</taxon>
        <taxon>Edaphosphingomonas</taxon>
    </lineage>
</organism>
<dbReference type="OrthoDB" id="7391128at2"/>
<name>A0A1S1HIJ8_9SPHN</name>
<comment type="caution">
    <text evidence="2">The sequence shown here is derived from an EMBL/GenBank/DDBJ whole genome shotgun (WGS) entry which is preliminary data.</text>
</comment>
<dbReference type="Proteomes" id="UP000179467">
    <property type="component" value="Unassembled WGS sequence"/>
</dbReference>
<dbReference type="EMBL" id="MIPT01000001">
    <property type="protein sequence ID" value="OHT21271.1"/>
    <property type="molecule type" value="Genomic_DNA"/>
</dbReference>
<dbReference type="PROSITE" id="PS51257">
    <property type="entry name" value="PROKAR_LIPOPROTEIN"/>
    <property type="match status" value="1"/>
</dbReference>
<protein>
    <recommendedName>
        <fullName evidence="4">Cell division protein FtsL</fullName>
    </recommendedName>
</protein>
<reference evidence="2 3" key="1">
    <citation type="submission" date="2016-09" db="EMBL/GenBank/DDBJ databases">
        <title>Metabolic pathway, cell adaptation mechanisms and a novel monoxygenase revealed through proteogenomic-transcription analysis of a Sphingomonas haloaromaticamans strain degrading the fungicide ortho-phenylphenol.</title>
        <authorList>
            <person name="Perruchon C."/>
            <person name="Papadopoulou E.S."/>
            <person name="Rousidou C."/>
            <person name="Vasileiadis S."/>
            <person name="Tanou G."/>
            <person name="Amoutzias G."/>
            <person name="Molassiotis A."/>
            <person name="Karpouzas D.G."/>
        </authorList>
    </citation>
    <scope>NUCLEOTIDE SEQUENCE [LARGE SCALE GENOMIC DNA]</scope>
    <source>
        <strain evidence="2 3">P3</strain>
    </source>
</reference>
<evidence type="ECO:0000313" key="2">
    <source>
        <dbReference type="EMBL" id="OHT21271.1"/>
    </source>
</evidence>
<evidence type="ECO:0008006" key="4">
    <source>
        <dbReference type="Google" id="ProtNLM"/>
    </source>
</evidence>
<feature type="chain" id="PRO_5010236645" description="Cell division protein FtsL" evidence="1">
    <location>
        <begin position="23"/>
        <end position="185"/>
    </location>
</feature>
<feature type="signal peptide" evidence="1">
    <location>
        <begin position="1"/>
        <end position="22"/>
    </location>
</feature>
<accession>A0A1S1HIJ8</accession>
<dbReference type="AlphaFoldDB" id="A0A1S1HIJ8"/>
<keyword evidence="3" id="KW-1185">Reference proteome</keyword>
<dbReference type="RefSeq" id="WP_070934463.1">
    <property type="nucleotide sequence ID" value="NZ_MIPT01000001.1"/>
</dbReference>
<evidence type="ECO:0000313" key="3">
    <source>
        <dbReference type="Proteomes" id="UP000179467"/>
    </source>
</evidence>
<evidence type="ECO:0000256" key="1">
    <source>
        <dbReference type="SAM" id="SignalP"/>
    </source>
</evidence>
<sequence>MIAAARFRSVLWVAAASTAGLACYMVTQGVAAERAELARTERAILANRVAIRDLETELGTRGSLAQMERWNAQALALKAPEARQFIGGEVQLASLGMPAKPAMEAKLVQVAAAKPVAPVAPSAPAEPDAVGTEEPMLRHATYMKPAPDRVAGLERKISARGDLLGADALAEIGRIARTERAPGAQ</sequence>
<proteinExistence type="predicted"/>
<keyword evidence="1" id="KW-0732">Signal</keyword>